<keyword evidence="5 8" id="KW-0812">Transmembrane</keyword>
<dbReference type="PANTHER" id="PTHR33908">
    <property type="entry name" value="MANNOSYLTRANSFERASE YKCB-RELATED"/>
    <property type="match status" value="1"/>
</dbReference>
<dbReference type="AlphaFoldDB" id="A0A235BQM4"/>
<evidence type="ECO:0000256" key="2">
    <source>
        <dbReference type="ARBA" id="ARBA00022475"/>
    </source>
</evidence>
<feature type="transmembrane region" description="Helical" evidence="8">
    <location>
        <begin position="360"/>
        <end position="379"/>
    </location>
</feature>
<keyword evidence="3" id="KW-0328">Glycosyltransferase</keyword>
<comment type="caution">
    <text evidence="9">The sequence shown here is derived from an EMBL/GenBank/DDBJ whole genome shotgun (WGS) entry which is preliminary data.</text>
</comment>
<keyword evidence="2" id="KW-1003">Cell membrane</keyword>
<proteinExistence type="predicted"/>
<evidence type="ECO:0000313" key="9">
    <source>
        <dbReference type="EMBL" id="OYD14319.1"/>
    </source>
</evidence>
<evidence type="ECO:0000256" key="5">
    <source>
        <dbReference type="ARBA" id="ARBA00022692"/>
    </source>
</evidence>
<dbReference type="GO" id="GO:0016763">
    <property type="term" value="F:pentosyltransferase activity"/>
    <property type="evidence" value="ECO:0007669"/>
    <property type="project" value="TreeGrafter"/>
</dbReference>
<feature type="transmembrane region" description="Helical" evidence="8">
    <location>
        <begin position="61"/>
        <end position="94"/>
    </location>
</feature>
<dbReference type="GO" id="GO:0009103">
    <property type="term" value="P:lipopolysaccharide biosynthetic process"/>
    <property type="evidence" value="ECO:0007669"/>
    <property type="project" value="UniProtKB-ARBA"/>
</dbReference>
<feature type="transmembrane region" description="Helical" evidence="8">
    <location>
        <begin position="195"/>
        <end position="212"/>
    </location>
</feature>
<feature type="transmembrane region" description="Helical" evidence="8">
    <location>
        <begin position="255"/>
        <end position="272"/>
    </location>
</feature>
<dbReference type="InterPro" id="IPR050297">
    <property type="entry name" value="LipidA_mod_glycosyltrf_83"/>
</dbReference>
<feature type="transmembrane region" description="Helical" evidence="8">
    <location>
        <begin position="385"/>
        <end position="401"/>
    </location>
</feature>
<feature type="transmembrane region" description="Helical" evidence="8">
    <location>
        <begin position="413"/>
        <end position="435"/>
    </location>
</feature>
<keyword evidence="6 8" id="KW-1133">Transmembrane helix</keyword>
<dbReference type="EMBL" id="NOZP01000166">
    <property type="protein sequence ID" value="OYD14319.1"/>
    <property type="molecule type" value="Genomic_DNA"/>
</dbReference>
<feature type="transmembrane region" description="Helical" evidence="8">
    <location>
        <begin position="106"/>
        <end position="123"/>
    </location>
</feature>
<keyword evidence="7 8" id="KW-0472">Membrane</keyword>
<evidence type="ECO:0000256" key="4">
    <source>
        <dbReference type="ARBA" id="ARBA00022679"/>
    </source>
</evidence>
<evidence type="ECO:0000256" key="1">
    <source>
        <dbReference type="ARBA" id="ARBA00004651"/>
    </source>
</evidence>
<comment type="subcellular location">
    <subcellularLocation>
        <location evidence="1">Cell membrane</location>
        <topology evidence="1">Multi-pass membrane protein</topology>
    </subcellularLocation>
</comment>
<evidence type="ECO:0000256" key="7">
    <source>
        <dbReference type="ARBA" id="ARBA00023136"/>
    </source>
</evidence>
<feature type="transmembrane region" description="Helical" evidence="8">
    <location>
        <begin position="279"/>
        <end position="301"/>
    </location>
</feature>
<sequence length="535" mass="59848">MTRNILILVFIFLAVILVINPNGDFPLNDDWSYGQAVKNLVGKGEYCLSNWTAMPLFTQVLWGALFSIPFGFSFLALRVSTLVISLIGLVFLTLLFQRAGEKRGRFLLLGLLTLLFNPIYLGLSCTFMTDVHFIAFSIISLYLLATGVKKKSNALLITGMAFTVLATLIRQIGLLIPLAFGFGYLTRGKPNGKKIALTAGFLLFTIAAFFVYEKWLEAHCGLPTAYHANTDRIAAAFASGLPAISVQIIKNVLVTFSYLSLFLLPLTVLIIPSAPKKRLLLFLGISIAALTAFRLAGFALPGNILSDRGIGPFTLKHSRDFASFSGSLLSKCILAAITLLGGGFLIEALFRIATRIKKNWFAMMLFSLSILYFLSICLVHQFDRYILVYVPILATLILLTARKLKIPKWTLAVGYAIVIAYGLFSISAAHDYLLWNRTRWQATHYLTDKLSIPADKIDAGFEFNGLYTYSEEYKKEPGKSWWWVKDDTYIVSFEQLVGYTAIKEYRIRTWLPAGIRNIYILKKTLDSYRSIPLKG</sequence>
<reference evidence="9 10" key="1">
    <citation type="submission" date="2017-07" db="EMBL/GenBank/DDBJ databases">
        <title>Recovery of genomes from metagenomes via a dereplication, aggregation, and scoring strategy.</title>
        <authorList>
            <person name="Sieber C.M."/>
            <person name="Probst A.J."/>
            <person name="Sharrar A."/>
            <person name="Thomas B.C."/>
            <person name="Hess M."/>
            <person name="Tringe S.G."/>
            <person name="Banfield J.F."/>
        </authorList>
    </citation>
    <scope>NUCLEOTIDE SEQUENCE [LARGE SCALE GENOMIC DNA]</scope>
    <source>
        <strain evidence="9">JGI_Cruoil_03_51_56</strain>
    </source>
</reference>
<evidence type="ECO:0000313" key="10">
    <source>
        <dbReference type="Proteomes" id="UP000215559"/>
    </source>
</evidence>
<dbReference type="GO" id="GO:0005886">
    <property type="term" value="C:plasma membrane"/>
    <property type="evidence" value="ECO:0007669"/>
    <property type="project" value="UniProtKB-SubCell"/>
</dbReference>
<evidence type="ECO:0000256" key="3">
    <source>
        <dbReference type="ARBA" id="ARBA00022676"/>
    </source>
</evidence>
<feature type="transmembrane region" description="Helical" evidence="8">
    <location>
        <begin position="129"/>
        <end position="148"/>
    </location>
</feature>
<organism evidence="9 10">
    <name type="scientific">candidate division WOR-3 bacterium JGI_Cruoil_03_51_56</name>
    <dbReference type="NCBI Taxonomy" id="1973747"/>
    <lineage>
        <taxon>Bacteria</taxon>
        <taxon>Bacteria division WOR-3</taxon>
    </lineage>
</organism>
<dbReference type="PANTHER" id="PTHR33908:SF11">
    <property type="entry name" value="MEMBRANE PROTEIN"/>
    <property type="match status" value="1"/>
</dbReference>
<evidence type="ECO:0000256" key="6">
    <source>
        <dbReference type="ARBA" id="ARBA00022989"/>
    </source>
</evidence>
<evidence type="ECO:0000256" key="8">
    <source>
        <dbReference type="SAM" id="Phobius"/>
    </source>
</evidence>
<keyword evidence="4" id="KW-0808">Transferase</keyword>
<gene>
    <name evidence="9" type="ORF">CH330_08915</name>
</gene>
<protein>
    <submittedName>
        <fullName evidence="9">Uncharacterized protein</fullName>
    </submittedName>
</protein>
<feature type="transmembrane region" description="Helical" evidence="8">
    <location>
        <begin position="321"/>
        <end position="348"/>
    </location>
</feature>
<dbReference type="Proteomes" id="UP000215559">
    <property type="component" value="Unassembled WGS sequence"/>
</dbReference>
<name>A0A235BQM4_UNCW3</name>
<feature type="transmembrane region" description="Helical" evidence="8">
    <location>
        <begin position="155"/>
        <end position="183"/>
    </location>
</feature>
<accession>A0A235BQM4</accession>